<proteinExistence type="inferred from homology"/>
<evidence type="ECO:0000313" key="5">
    <source>
        <dbReference type="Proteomes" id="UP000695562"/>
    </source>
</evidence>
<dbReference type="AlphaFoldDB" id="A0A8J4PN55"/>
<dbReference type="GO" id="GO:0008126">
    <property type="term" value="F:acetylesterase activity"/>
    <property type="evidence" value="ECO:0007669"/>
    <property type="project" value="TreeGrafter"/>
</dbReference>
<dbReference type="Gene3D" id="3.40.50.1820">
    <property type="entry name" value="alpha/beta hydrolase"/>
    <property type="match status" value="1"/>
</dbReference>
<dbReference type="PANTHER" id="PTHR10794:SF63">
    <property type="entry name" value="ALPHA_BETA HYDROLASE 1, ISOFORM A"/>
    <property type="match status" value="1"/>
</dbReference>
<dbReference type="GO" id="GO:0047372">
    <property type="term" value="F:monoacylglycerol lipase activity"/>
    <property type="evidence" value="ECO:0007669"/>
    <property type="project" value="TreeGrafter"/>
</dbReference>
<reference evidence="4" key="1">
    <citation type="submission" date="2020-01" db="EMBL/GenBank/DDBJ databases">
        <title>Development of genomics and gene disruption for Polysphondylium violaceum indicates a role for the polyketide synthase stlB in stalk morphogenesis.</title>
        <authorList>
            <person name="Narita B."/>
            <person name="Kawabe Y."/>
            <person name="Kin K."/>
            <person name="Saito T."/>
            <person name="Gibbs R."/>
            <person name="Kuspa A."/>
            <person name="Muzny D."/>
            <person name="Queller D."/>
            <person name="Richards S."/>
            <person name="Strassman J."/>
            <person name="Sucgang R."/>
            <person name="Worley K."/>
            <person name="Schaap P."/>
        </authorList>
    </citation>
    <scope>NUCLEOTIDE SEQUENCE</scope>
    <source>
        <strain evidence="4">QSvi11</strain>
    </source>
</reference>
<dbReference type="GO" id="GO:0051792">
    <property type="term" value="P:medium-chain fatty acid biosynthetic process"/>
    <property type="evidence" value="ECO:0007669"/>
    <property type="project" value="TreeGrafter"/>
</dbReference>
<dbReference type="PANTHER" id="PTHR10794">
    <property type="entry name" value="ABHYDROLASE DOMAIN-CONTAINING PROTEIN"/>
    <property type="match status" value="1"/>
</dbReference>
<dbReference type="InterPro" id="IPR000073">
    <property type="entry name" value="AB_hydrolase_1"/>
</dbReference>
<keyword evidence="5" id="KW-1185">Reference proteome</keyword>
<gene>
    <name evidence="4" type="ORF">CYY_007786</name>
</gene>
<protein>
    <recommendedName>
        <fullName evidence="3">AB hydrolase-1 domain-containing protein</fullName>
    </recommendedName>
</protein>
<dbReference type="InterPro" id="IPR029058">
    <property type="entry name" value="AB_hydrolase_fold"/>
</dbReference>
<feature type="active site" description="Charge relay system" evidence="2">
    <location>
        <position position="354"/>
    </location>
</feature>
<name>A0A8J4PN55_9MYCE</name>
<dbReference type="InterPro" id="IPR050960">
    <property type="entry name" value="AB_hydrolase_4_sf"/>
</dbReference>
<dbReference type="OrthoDB" id="5954035at2759"/>
<feature type="domain" description="AB hydrolase-1" evidence="3">
    <location>
        <begin position="116"/>
        <end position="357"/>
    </location>
</feature>
<evidence type="ECO:0000256" key="2">
    <source>
        <dbReference type="PIRSR" id="PIRSR005211-1"/>
    </source>
</evidence>
<comment type="caution">
    <text evidence="4">The sequence shown here is derived from an EMBL/GenBank/DDBJ whole genome shotgun (WGS) entry which is preliminary data.</text>
</comment>
<evidence type="ECO:0000259" key="3">
    <source>
        <dbReference type="Pfam" id="PF00561"/>
    </source>
</evidence>
<feature type="active site" description="Charge relay system" evidence="2">
    <location>
        <position position="198"/>
    </location>
</feature>
<dbReference type="InterPro" id="IPR012020">
    <property type="entry name" value="ABHD4"/>
</dbReference>
<evidence type="ECO:0000256" key="1">
    <source>
        <dbReference type="ARBA" id="ARBA00010884"/>
    </source>
</evidence>
<feature type="active site" description="Charge relay system" evidence="2">
    <location>
        <position position="325"/>
    </location>
</feature>
<dbReference type="Pfam" id="PF00561">
    <property type="entry name" value="Abhydrolase_1"/>
    <property type="match status" value="1"/>
</dbReference>
<organism evidence="4 5">
    <name type="scientific">Polysphondylium violaceum</name>
    <dbReference type="NCBI Taxonomy" id="133409"/>
    <lineage>
        <taxon>Eukaryota</taxon>
        <taxon>Amoebozoa</taxon>
        <taxon>Evosea</taxon>
        <taxon>Eumycetozoa</taxon>
        <taxon>Dictyostelia</taxon>
        <taxon>Dictyosteliales</taxon>
        <taxon>Dictyosteliaceae</taxon>
        <taxon>Polysphondylium</taxon>
    </lineage>
</organism>
<evidence type="ECO:0000313" key="4">
    <source>
        <dbReference type="EMBL" id="KAF2070902.1"/>
    </source>
</evidence>
<dbReference type="Proteomes" id="UP000695562">
    <property type="component" value="Unassembled WGS sequence"/>
</dbReference>
<dbReference type="PIRSF" id="PIRSF005211">
    <property type="entry name" value="Ab_hydro_YheT"/>
    <property type="match status" value="1"/>
</dbReference>
<dbReference type="GO" id="GO:0051793">
    <property type="term" value="P:medium-chain fatty acid catabolic process"/>
    <property type="evidence" value="ECO:0007669"/>
    <property type="project" value="TreeGrafter"/>
</dbReference>
<sequence>MFKRESGEVKLYFDPSNKDTLSRLEKCPHLYQQSEFKVTDADRINDINESEPTIKNGVSLYPPWMMYNSHYMNYYAAFAIPKLNLKSTREILVNPNDGGTVSLDWFDLGEYSEDCPTVLVCHGLTGGSHERYIQYFAKHSYKEQGFRTVVLNYRGCAGNQVTADIGYCATQIEDLKMAVKHVTEKLPKVEKWFLLGFSLGASIVVNYLNDAGDSSPFVAHASISNPMNMVECTKNLKATYLNNYLYNQGLAKNIKKLFSKWGDGIYKYATKEEIAAAKTIYDLDTLVTHKMFGYKSATHYYEEASSSRNIQNLKKPILFINASDDPIAPVIGFPFYKFKHNPNTILAVSRWGAHLGFIDQKDHQSWADKAVTEYFTSFL</sequence>
<dbReference type="EMBL" id="AJWJ01000434">
    <property type="protein sequence ID" value="KAF2070902.1"/>
    <property type="molecule type" value="Genomic_DNA"/>
</dbReference>
<dbReference type="SUPFAM" id="SSF53474">
    <property type="entry name" value="alpha/beta-Hydrolases"/>
    <property type="match status" value="1"/>
</dbReference>
<comment type="similarity">
    <text evidence="1">Belongs to the AB hydrolase superfamily. AB hydrolase 4 family.</text>
</comment>
<accession>A0A8J4PN55</accession>